<reference evidence="2 3" key="1">
    <citation type="journal article" date="2017" name="ISME J.">
        <title>Potential for microbial H2 and metal transformations associated with novel bacteria and archaea in deep terrestrial subsurface sediments.</title>
        <authorList>
            <person name="Hernsdorf A.W."/>
            <person name="Amano Y."/>
            <person name="Miyakawa K."/>
            <person name="Ise K."/>
            <person name="Suzuki Y."/>
            <person name="Anantharaman K."/>
            <person name="Probst A."/>
            <person name="Burstein D."/>
            <person name="Thomas B.C."/>
            <person name="Banfield J.F."/>
        </authorList>
    </citation>
    <scope>NUCLEOTIDE SEQUENCE [LARGE SCALE GENOMIC DNA]</scope>
    <source>
        <strain evidence="2">HGW-Falkowbacteria-1</strain>
    </source>
</reference>
<evidence type="ECO:0000256" key="1">
    <source>
        <dbReference type="SAM" id="SignalP"/>
    </source>
</evidence>
<evidence type="ECO:0000313" key="3">
    <source>
        <dbReference type="Proteomes" id="UP000233517"/>
    </source>
</evidence>
<dbReference type="Proteomes" id="UP000233517">
    <property type="component" value="Unassembled WGS sequence"/>
</dbReference>
<organism evidence="2 3">
    <name type="scientific">Candidatus Falkowbacteria bacterium HGW-Falkowbacteria-1</name>
    <dbReference type="NCBI Taxonomy" id="2013768"/>
    <lineage>
        <taxon>Bacteria</taxon>
        <taxon>Candidatus Falkowiibacteriota</taxon>
    </lineage>
</organism>
<feature type="signal peptide" evidence="1">
    <location>
        <begin position="1"/>
        <end position="20"/>
    </location>
</feature>
<feature type="chain" id="PRO_5014916844" description="Calx-beta domain-containing protein" evidence="1">
    <location>
        <begin position="21"/>
        <end position="1124"/>
    </location>
</feature>
<gene>
    <name evidence="2" type="ORF">CVU82_00395</name>
</gene>
<accession>A0A2N2EAE3</accession>
<keyword evidence="1" id="KW-0732">Signal</keyword>
<dbReference type="EMBL" id="PHAI01000001">
    <property type="protein sequence ID" value="PKM91658.1"/>
    <property type="molecule type" value="Genomic_DNA"/>
</dbReference>
<sequence length="1124" mass="117624">MTVFVMSGFTMLVNVSPTLAAAQAGDLIKKDGLSAVYYLGDDGKRYVFPNESTYKSWYSDFSGVVTVSSDELASYPLGANVVVRPGTKLVKITTDPKVYTVEPNGSLRWIQTEADATALYGANWAQRVIDVSDAFFTNYVIGTPLASNQTPVGSLVKKAGETNIYYYDGTNYRLIEDEVAFLANRFQHANILTLASFTAGGSTITGSEAALIKTSQAGAATGWQPGQGTGVTVALNSMTPAAQSVPQTVGRIPFLKVNLTASNDGATNLESITVKRTGLTGTWTTFKVWAEKDGVMVTSKRALTSNDDAVLTFAPALTIAAGQTATLEILAEVAGASGNGALGIASASAVSASGSTVSGSFPITGNLMSFTDYDVTELTFDSPANSYVYKVGDEDVELGQFDINFTSDERDVVVSSVMLRNTGVEDLSTALMNVKLENNGNVVSSNATFNGRYATFTFSNGGLTMLKDDGDQTFTIKGDIIGKDSTGTDSVVFKLNKTEDLYAYEKATGFGVSYGNGNAVDVSDTEIQSGAVTVSKKSSSPSDTTVIKGSKSVVALVANIRADEIISSDGLSVYYMDDSAFDYSFSNVKVYLNNALLGSFDTAATSSVAYTAELLDSSLNLKKGDNEVKVTVDVKSAATAGDNIKIKLDGADLLDVPEYVSNGIAVDAGDISGTATGSEISVEGGDLTVTRNDGYASGRIVVKGSADVSLGKFAVKASNDVIKITSISLGSNVVTGDEITDSSVYDMKLFVDGVQIGTTRNFSGGATFSSLNYTIAQNVTKVIELKGSFDSASTGTFETLATFNSQDSLGKAIGAKTASTTDFEVTELGDLIVETGADTPNADILVAKSGVEQEIAQYKFTSVDDSSNVTEIEVTNTAGGADARIANYKLYAGSTLLDTAIPTSDVATFYVTGNQLKVAANASQTVTLKATFNPIEVEGDTASTLELQITDVVAKSSAGTEITEDLSATPISNEMTILKTKPTFAKISNLVAGANVEQEMLRFSITADSNADLNVTDLVFDITGSGAINIGDVSLYQIGNSTVLDTTADGDFSGLNILVTKGATKQFKVVVDTTGLASDEKLSVTLNNSTAANIAWGEYFVTGYTTYDGSNLTAFPISGGVDTY</sequence>
<evidence type="ECO:0000313" key="2">
    <source>
        <dbReference type="EMBL" id="PKM91658.1"/>
    </source>
</evidence>
<comment type="caution">
    <text evidence="2">The sequence shown here is derived from an EMBL/GenBank/DDBJ whole genome shotgun (WGS) entry which is preliminary data.</text>
</comment>
<name>A0A2N2EAE3_9BACT</name>
<protein>
    <recommendedName>
        <fullName evidence="4">Calx-beta domain-containing protein</fullName>
    </recommendedName>
</protein>
<dbReference type="AlphaFoldDB" id="A0A2N2EAE3"/>
<proteinExistence type="predicted"/>
<evidence type="ECO:0008006" key="4">
    <source>
        <dbReference type="Google" id="ProtNLM"/>
    </source>
</evidence>